<protein>
    <submittedName>
        <fullName evidence="2">Uncharacterized protein</fullName>
    </submittedName>
</protein>
<sequence>VLRCPCSLSRYPTIVSSFNCFLPLRLFFFCLNVYFATPVYEVLLMAWDVHFGMQCSRYLRLLRGLVYAAWSWSFLWSLIRPVIGTVSFLLFIFSFSRLQVPGVGSVSRMWTGRD</sequence>
<accession>A0A9Q8SXT4</accession>
<evidence type="ECO:0000313" key="2">
    <source>
        <dbReference type="EMBL" id="UQC85188.1"/>
    </source>
</evidence>
<dbReference type="Proteomes" id="UP000830671">
    <property type="component" value="Chromosome 5"/>
</dbReference>
<proteinExistence type="predicted"/>
<keyword evidence="1" id="KW-0812">Transmembrane</keyword>
<keyword evidence="1" id="KW-1133">Transmembrane helix</keyword>
<keyword evidence="3" id="KW-1185">Reference proteome</keyword>
<feature type="non-terminal residue" evidence="2">
    <location>
        <position position="1"/>
    </location>
</feature>
<organism evidence="2 3">
    <name type="scientific">Colletotrichum lupini</name>
    <dbReference type="NCBI Taxonomy" id="145971"/>
    <lineage>
        <taxon>Eukaryota</taxon>
        <taxon>Fungi</taxon>
        <taxon>Dikarya</taxon>
        <taxon>Ascomycota</taxon>
        <taxon>Pezizomycotina</taxon>
        <taxon>Sordariomycetes</taxon>
        <taxon>Hypocreomycetidae</taxon>
        <taxon>Glomerellales</taxon>
        <taxon>Glomerellaceae</taxon>
        <taxon>Colletotrichum</taxon>
        <taxon>Colletotrichum acutatum species complex</taxon>
    </lineage>
</organism>
<gene>
    <name evidence="2" type="ORF">CLUP02_10684</name>
</gene>
<evidence type="ECO:0000313" key="3">
    <source>
        <dbReference type="Proteomes" id="UP000830671"/>
    </source>
</evidence>
<dbReference type="GeneID" id="73344668"/>
<dbReference type="EMBL" id="CP019477">
    <property type="protein sequence ID" value="UQC85188.1"/>
    <property type="molecule type" value="Genomic_DNA"/>
</dbReference>
<dbReference type="RefSeq" id="XP_049146803.1">
    <property type="nucleotide sequence ID" value="XM_049289658.1"/>
</dbReference>
<keyword evidence="1" id="KW-0472">Membrane</keyword>
<evidence type="ECO:0000256" key="1">
    <source>
        <dbReference type="SAM" id="Phobius"/>
    </source>
</evidence>
<feature type="transmembrane region" description="Helical" evidence="1">
    <location>
        <begin position="82"/>
        <end position="100"/>
    </location>
</feature>
<name>A0A9Q8SXT4_9PEZI</name>
<feature type="transmembrane region" description="Helical" evidence="1">
    <location>
        <begin position="26"/>
        <end position="46"/>
    </location>
</feature>
<dbReference type="AlphaFoldDB" id="A0A9Q8SXT4"/>
<dbReference type="KEGG" id="clup:CLUP02_10684"/>
<reference evidence="2" key="1">
    <citation type="journal article" date="2021" name="Mol. Plant Microbe Interact.">
        <title>Complete Genome Sequence of the Plant-Pathogenic Fungus Colletotrichum lupini.</title>
        <authorList>
            <person name="Baroncelli R."/>
            <person name="Pensec F."/>
            <person name="Da Lio D."/>
            <person name="Boufleur T."/>
            <person name="Vicente I."/>
            <person name="Sarrocco S."/>
            <person name="Picot A."/>
            <person name="Baraldi E."/>
            <person name="Sukno S."/>
            <person name="Thon M."/>
            <person name="Le Floch G."/>
        </authorList>
    </citation>
    <scope>NUCLEOTIDE SEQUENCE</scope>
    <source>
        <strain evidence="2">IMI 504893</strain>
    </source>
</reference>